<comment type="subcellular location">
    <subcellularLocation>
        <location evidence="1 9">Cytoplasm</location>
    </subcellularLocation>
</comment>
<proteinExistence type="inferred from homology"/>
<name>A0A455T8K2_9CHLR</name>
<evidence type="ECO:0000259" key="10">
    <source>
        <dbReference type="Pfam" id="PF01180"/>
    </source>
</evidence>
<dbReference type="GO" id="GO:0004152">
    <property type="term" value="F:dihydroorotate dehydrogenase activity"/>
    <property type="evidence" value="ECO:0007669"/>
    <property type="project" value="UniProtKB-UniRule"/>
</dbReference>
<keyword evidence="7 9" id="KW-0665">Pyrimidine biosynthesis</keyword>
<dbReference type="FunFam" id="3.20.20.70:FF:000027">
    <property type="entry name" value="Dihydropyrimidine dehydrogenase [NADP(+)]"/>
    <property type="match status" value="1"/>
</dbReference>
<dbReference type="Gene3D" id="3.20.20.70">
    <property type="entry name" value="Aldolase class I"/>
    <property type="match status" value="1"/>
</dbReference>
<feature type="binding site" evidence="9">
    <location>
        <begin position="49"/>
        <end position="50"/>
    </location>
    <ligand>
        <name>FMN</name>
        <dbReference type="ChEBI" id="CHEBI:58210"/>
    </ligand>
</feature>
<dbReference type="InterPro" id="IPR005720">
    <property type="entry name" value="Dihydroorotate_DH_cat"/>
</dbReference>
<dbReference type="InterPro" id="IPR013785">
    <property type="entry name" value="Aldolase_TIM"/>
</dbReference>
<dbReference type="GO" id="GO:0044205">
    <property type="term" value="P:'de novo' UMP biosynthetic process"/>
    <property type="evidence" value="ECO:0007669"/>
    <property type="project" value="UniProtKB-UniRule"/>
</dbReference>
<dbReference type="AlphaFoldDB" id="A0A455T8K2"/>
<dbReference type="NCBIfam" id="NF005574">
    <property type="entry name" value="PRK07259.1"/>
    <property type="match status" value="1"/>
</dbReference>
<evidence type="ECO:0000256" key="4">
    <source>
        <dbReference type="ARBA" id="ARBA00022490"/>
    </source>
</evidence>
<dbReference type="SUPFAM" id="SSF51395">
    <property type="entry name" value="FMN-linked oxidoreductases"/>
    <property type="match status" value="1"/>
</dbReference>
<dbReference type="EC" id="1.3.-.-" evidence="9"/>
<comment type="function">
    <text evidence="9">Catalyzes the conversion of dihydroorotate to orotate.</text>
</comment>
<dbReference type="HAMAP" id="MF_00224">
    <property type="entry name" value="DHO_dh_type1"/>
    <property type="match status" value="1"/>
</dbReference>
<evidence type="ECO:0000256" key="3">
    <source>
        <dbReference type="ARBA" id="ARBA00008008"/>
    </source>
</evidence>
<evidence type="ECO:0000256" key="8">
    <source>
        <dbReference type="ARBA" id="ARBA00023002"/>
    </source>
</evidence>
<comment type="cofactor">
    <cofactor evidence="9">
        <name>FMN</name>
        <dbReference type="ChEBI" id="CHEBI:58210"/>
    </cofactor>
    <text evidence="9">Binds 1 FMN per subunit.</text>
</comment>
<feature type="binding site" evidence="9">
    <location>
        <position position="195"/>
    </location>
    <ligand>
        <name>FMN</name>
        <dbReference type="ChEBI" id="CHEBI:58210"/>
    </ligand>
</feature>
<dbReference type="EMBL" id="AP019377">
    <property type="protein sequence ID" value="BBH95808.1"/>
    <property type="molecule type" value="Genomic_DNA"/>
</dbReference>
<dbReference type="CDD" id="cd04740">
    <property type="entry name" value="DHOD_1B_like"/>
    <property type="match status" value="1"/>
</dbReference>
<organism evidence="11">
    <name type="scientific">Thermogemmatispora argillosa</name>
    <dbReference type="NCBI Taxonomy" id="2045280"/>
    <lineage>
        <taxon>Bacteria</taxon>
        <taxon>Bacillati</taxon>
        <taxon>Chloroflexota</taxon>
        <taxon>Ktedonobacteria</taxon>
        <taxon>Thermogemmatisporales</taxon>
        <taxon>Thermogemmatisporaceae</taxon>
        <taxon>Thermogemmatispora</taxon>
    </lineage>
</organism>
<keyword evidence="4 9" id="KW-0963">Cytoplasm</keyword>
<dbReference type="InterPro" id="IPR024920">
    <property type="entry name" value="Dihydroorotate_DH_1"/>
</dbReference>
<feature type="binding site" evidence="9">
    <location>
        <position position="103"/>
    </location>
    <ligand>
        <name>FMN</name>
        <dbReference type="ChEBI" id="CHEBI:58210"/>
    </ligand>
</feature>
<feature type="binding site" evidence="9">
    <location>
        <position position="221"/>
    </location>
    <ligand>
        <name>FMN</name>
        <dbReference type="ChEBI" id="CHEBI:58210"/>
    </ligand>
</feature>
<comment type="pathway">
    <text evidence="2 9">Pyrimidine metabolism; UMP biosynthesis via de novo pathway.</text>
</comment>
<dbReference type="InterPro" id="IPR050074">
    <property type="entry name" value="DHO_dehydrogenase"/>
</dbReference>
<feature type="binding site" evidence="9">
    <location>
        <begin position="252"/>
        <end position="253"/>
    </location>
    <ligand>
        <name>FMN</name>
        <dbReference type="ChEBI" id="CHEBI:58210"/>
    </ligand>
</feature>
<dbReference type="InterPro" id="IPR012135">
    <property type="entry name" value="Dihydroorotate_DH_1_2"/>
</dbReference>
<dbReference type="InterPro" id="IPR001295">
    <property type="entry name" value="Dihydroorotate_DH_CS"/>
</dbReference>
<dbReference type="NCBIfam" id="TIGR01037">
    <property type="entry name" value="pyrD_sub1_fam"/>
    <property type="match status" value="1"/>
</dbReference>
<feature type="domain" description="Dihydroorotate dehydrogenase catalytic" evidence="10">
    <location>
        <begin position="17"/>
        <end position="295"/>
    </location>
</feature>
<dbReference type="InterPro" id="IPR033888">
    <property type="entry name" value="DHOD_1B"/>
</dbReference>
<evidence type="ECO:0000256" key="2">
    <source>
        <dbReference type="ARBA" id="ARBA00004725"/>
    </source>
</evidence>
<dbReference type="PROSITE" id="PS00911">
    <property type="entry name" value="DHODEHASE_1"/>
    <property type="match status" value="1"/>
</dbReference>
<feature type="binding site" evidence="9">
    <location>
        <begin position="274"/>
        <end position="275"/>
    </location>
    <ligand>
        <name>FMN</name>
        <dbReference type="ChEBI" id="CHEBI:58210"/>
    </ligand>
</feature>
<dbReference type="UniPathway" id="UPA00070"/>
<evidence type="ECO:0000256" key="6">
    <source>
        <dbReference type="ARBA" id="ARBA00022643"/>
    </source>
</evidence>
<dbReference type="PROSITE" id="PS00912">
    <property type="entry name" value="DHODEHASE_2"/>
    <property type="match status" value="1"/>
</dbReference>
<dbReference type="InterPro" id="IPR049622">
    <property type="entry name" value="Dihydroorotate_DH_I"/>
</dbReference>
<feature type="binding site" evidence="9">
    <location>
        <begin position="73"/>
        <end position="77"/>
    </location>
    <ligand>
        <name>substrate</name>
    </ligand>
</feature>
<feature type="binding site" evidence="9">
    <location>
        <position position="49"/>
    </location>
    <ligand>
        <name>substrate</name>
    </ligand>
</feature>
<accession>A0A455T8K2</accession>
<comment type="similarity">
    <text evidence="3 9">Belongs to the dihydroorotate dehydrogenase family. Type 1 subfamily.</text>
</comment>
<keyword evidence="8 9" id="KW-0560">Oxidoreductase</keyword>
<feature type="binding site" evidence="9">
    <location>
        <begin position="196"/>
        <end position="197"/>
    </location>
    <ligand>
        <name>substrate</name>
    </ligand>
</feature>
<sequence length="312" mass="32513">MQLTVELAAGRKSSLLLRNPVMLAAGTCGYGFEYARIAEIERLGAIVSKGTTLRPRRGNAQPRTREVPAGLLNAIGLQNPGIETVIRKYAPIWATWQTPVIVNIAGETVEEFAELAQRLEDVPGVAGIEVNVSCPNIRAGGRVFGDSPQAVAEVTAAVRQSTTLPLIVKLSPNSGDARPTALAAAEAGADAVSLINTLTGLDIDIEMRRPLPAHGTGGLSGPAIRPLALRMVYEVARELRGQQPAVAVIGIGGITSASDALAFIMAGARAVQIGTANFINPRTGVLVLEGIEAFMQAHGVQNIAELVGAALP</sequence>
<reference evidence="11" key="1">
    <citation type="submission" date="2018-12" db="EMBL/GenBank/DDBJ databases">
        <title>Novel natural products biosynthetic potential of the class Ktedonobacteria.</title>
        <authorList>
            <person name="Zheng Y."/>
            <person name="Saitou A."/>
            <person name="Wang C.M."/>
            <person name="Toyoda A."/>
            <person name="Minakuchi Y."/>
            <person name="Sekiguchi Y."/>
            <person name="Ueda K."/>
            <person name="Takano H."/>
            <person name="Sakai Y."/>
            <person name="Yokota A."/>
            <person name="Yabe S."/>
        </authorList>
    </citation>
    <scope>NUCLEOTIDE SEQUENCE</scope>
    <source>
        <strain evidence="11">A3-2</strain>
    </source>
</reference>
<dbReference type="PANTHER" id="PTHR48109:SF1">
    <property type="entry name" value="DIHYDROOROTATE DEHYDROGENASE (FUMARATE)"/>
    <property type="match status" value="1"/>
</dbReference>
<evidence type="ECO:0000256" key="5">
    <source>
        <dbReference type="ARBA" id="ARBA00022630"/>
    </source>
</evidence>
<dbReference type="PIRSF" id="PIRSF000164">
    <property type="entry name" value="DHO_oxidase"/>
    <property type="match status" value="1"/>
</dbReference>
<gene>
    <name evidence="9 11" type="primary">pyrD</name>
    <name evidence="11" type="ORF">KTA_40070</name>
</gene>
<feature type="binding site" evidence="9">
    <location>
        <position position="169"/>
    </location>
    <ligand>
        <name>FMN</name>
        <dbReference type="ChEBI" id="CHEBI:58210"/>
    </ligand>
</feature>
<feature type="active site" description="Nucleophile" evidence="9">
    <location>
        <position position="134"/>
    </location>
</feature>
<dbReference type="GO" id="GO:0005737">
    <property type="term" value="C:cytoplasm"/>
    <property type="evidence" value="ECO:0007669"/>
    <property type="project" value="UniProtKB-SubCell"/>
</dbReference>
<feature type="binding site" evidence="9">
    <location>
        <position position="131"/>
    </location>
    <ligand>
        <name>substrate</name>
    </ligand>
</feature>
<dbReference type="Pfam" id="PF01180">
    <property type="entry name" value="DHO_dh"/>
    <property type="match status" value="1"/>
</dbReference>
<dbReference type="GO" id="GO:0006207">
    <property type="term" value="P:'de novo' pyrimidine nucleobase biosynthetic process"/>
    <property type="evidence" value="ECO:0007669"/>
    <property type="project" value="InterPro"/>
</dbReference>
<evidence type="ECO:0000256" key="7">
    <source>
        <dbReference type="ARBA" id="ARBA00022975"/>
    </source>
</evidence>
<feature type="binding site" evidence="9">
    <location>
        <position position="131"/>
    </location>
    <ligand>
        <name>FMN</name>
        <dbReference type="ChEBI" id="CHEBI:58210"/>
    </ligand>
</feature>
<keyword evidence="5 9" id="KW-0285">Flavoprotein</keyword>
<protein>
    <recommendedName>
        <fullName evidence="9">Dihydroorotate dehydrogenase</fullName>
        <shortName evidence="9">DHOD</shortName>
        <shortName evidence="9">DHODase</shortName>
        <shortName evidence="9">DHOdehase</shortName>
        <ecNumber evidence="9">1.3.-.-</ecNumber>
    </recommendedName>
</protein>
<comment type="catalytic activity">
    <reaction evidence="9">
        <text>(S)-dihydroorotate + A = orotate + AH2</text>
        <dbReference type="Rhea" id="RHEA:18073"/>
        <dbReference type="ChEBI" id="CHEBI:13193"/>
        <dbReference type="ChEBI" id="CHEBI:17499"/>
        <dbReference type="ChEBI" id="CHEBI:30839"/>
        <dbReference type="ChEBI" id="CHEBI:30864"/>
    </reaction>
</comment>
<evidence type="ECO:0000313" key="11">
    <source>
        <dbReference type="EMBL" id="BBH95808.1"/>
    </source>
</evidence>
<evidence type="ECO:0000256" key="1">
    <source>
        <dbReference type="ARBA" id="ARBA00004496"/>
    </source>
</evidence>
<keyword evidence="6 9" id="KW-0288">FMN</keyword>
<comment type="caution">
    <text evidence="9">Lacks conserved residue(s) required for the propagation of feature annotation.</text>
</comment>
<evidence type="ECO:0000256" key="9">
    <source>
        <dbReference type="HAMAP-Rule" id="MF_00224"/>
    </source>
</evidence>
<dbReference type="PANTHER" id="PTHR48109">
    <property type="entry name" value="DIHYDROOROTATE DEHYDROGENASE (QUINONE), MITOCHONDRIAL-RELATED"/>
    <property type="match status" value="1"/>
</dbReference>